<accession>A0A1X9MAH0</accession>
<feature type="transmembrane region" description="Helical" evidence="1">
    <location>
        <begin position="144"/>
        <end position="162"/>
    </location>
</feature>
<dbReference type="Pfam" id="PF07556">
    <property type="entry name" value="DUF1538"/>
    <property type="match status" value="1"/>
</dbReference>
<feature type="transmembrane region" description="Helical" evidence="1">
    <location>
        <begin position="210"/>
        <end position="229"/>
    </location>
</feature>
<keyword evidence="1" id="KW-0812">Transmembrane</keyword>
<feature type="transmembrane region" description="Helical" evidence="1">
    <location>
        <begin position="119"/>
        <end position="137"/>
    </location>
</feature>
<evidence type="ECO:0000256" key="1">
    <source>
        <dbReference type="SAM" id="Phobius"/>
    </source>
</evidence>
<dbReference type="EMBL" id="CP020814">
    <property type="protein sequence ID" value="ARK28571.1"/>
    <property type="molecule type" value="Genomic_DNA"/>
</dbReference>
<dbReference type="STRING" id="199441.BkAM31D_01080"/>
<dbReference type="RefSeq" id="WP_066159311.1">
    <property type="nucleotide sequence ID" value="NZ_CP020814.1"/>
</dbReference>
<organism evidence="2 3">
    <name type="scientific">Halalkalibacter krulwichiae</name>
    <dbReference type="NCBI Taxonomy" id="199441"/>
    <lineage>
        <taxon>Bacteria</taxon>
        <taxon>Bacillati</taxon>
        <taxon>Bacillota</taxon>
        <taxon>Bacilli</taxon>
        <taxon>Bacillales</taxon>
        <taxon>Bacillaceae</taxon>
        <taxon>Halalkalibacter</taxon>
    </lineage>
</organism>
<keyword evidence="1" id="KW-0472">Membrane</keyword>
<reference evidence="2 3" key="1">
    <citation type="submission" date="2017-04" db="EMBL/GenBank/DDBJ databases">
        <title>Bacillus krulwichiae AM31D Genome sequencing and assembly.</title>
        <authorList>
            <person name="Krulwich T.A."/>
            <person name="Anastor L."/>
            <person name="Ehrlich R."/>
            <person name="Ehrlich G.D."/>
            <person name="Janto B."/>
        </authorList>
    </citation>
    <scope>NUCLEOTIDE SEQUENCE [LARGE SCALE GENOMIC DNA]</scope>
    <source>
        <strain evidence="2 3">AM31D</strain>
    </source>
</reference>
<protein>
    <recommendedName>
        <fullName evidence="4">DUF1538 domain-containing protein</fullName>
    </recommendedName>
</protein>
<sequence>MQNIKDTVKEVVYAIMPLSFVVVILQFTVIGMPMEMFIQFLIGVVMVSIGLILFLLGVHIGLLPIGEMIGAALPRMGKVWLVVFFGLLLGFVATVAEPDVRVLAIQVDLVSNGIVSSNVLIYTVALGVAIFVGLAMLRIMLNIPITYLLVGGYAIVFLLAAFTPSHFVPISFDAGGVTTGPMTVPFILALGVGVASVLRGKSASSDGFGLVALASIGPIIAVLVLGVIYG</sequence>
<feature type="transmembrane region" description="Helical" evidence="1">
    <location>
        <begin position="182"/>
        <end position="198"/>
    </location>
</feature>
<name>A0A1X9MAH0_9BACI</name>
<evidence type="ECO:0000313" key="2">
    <source>
        <dbReference type="EMBL" id="ARK28571.1"/>
    </source>
</evidence>
<proteinExistence type="predicted"/>
<keyword evidence="1" id="KW-1133">Transmembrane helix</keyword>
<dbReference type="InterPro" id="IPR011435">
    <property type="entry name" value="UmpAB"/>
</dbReference>
<evidence type="ECO:0000313" key="3">
    <source>
        <dbReference type="Proteomes" id="UP000193006"/>
    </source>
</evidence>
<gene>
    <name evidence="2" type="ORF">BkAM31D_01080</name>
</gene>
<feature type="transmembrane region" description="Helical" evidence="1">
    <location>
        <begin position="79"/>
        <end position="96"/>
    </location>
</feature>
<keyword evidence="3" id="KW-1185">Reference proteome</keyword>
<evidence type="ECO:0008006" key="4">
    <source>
        <dbReference type="Google" id="ProtNLM"/>
    </source>
</evidence>
<feature type="transmembrane region" description="Helical" evidence="1">
    <location>
        <begin position="36"/>
        <end position="58"/>
    </location>
</feature>
<dbReference type="AlphaFoldDB" id="A0A1X9MAH0"/>
<feature type="transmembrane region" description="Helical" evidence="1">
    <location>
        <begin position="12"/>
        <end position="30"/>
    </location>
</feature>
<dbReference type="KEGG" id="bkw:BkAM31D_01080"/>
<dbReference type="Proteomes" id="UP000193006">
    <property type="component" value="Chromosome"/>
</dbReference>